<dbReference type="Gene3D" id="2.30.33.40">
    <property type="entry name" value="GroES chaperonin"/>
    <property type="match status" value="1"/>
</dbReference>
<evidence type="ECO:0000313" key="6">
    <source>
        <dbReference type="Proteomes" id="UP000035088"/>
    </source>
</evidence>
<dbReference type="CDD" id="cd00320">
    <property type="entry name" value="cpn10"/>
    <property type="match status" value="1"/>
</dbReference>
<keyword evidence="6" id="KW-1185">Reference proteome</keyword>
<dbReference type="InterPro" id="IPR018369">
    <property type="entry name" value="Chaprnonin_Cpn10_CS"/>
</dbReference>
<dbReference type="Pfam" id="PF00166">
    <property type="entry name" value="Cpn10"/>
    <property type="match status" value="1"/>
</dbReference>
<dbReference type="AlphaFoldDB" id="G7GZS4"/>
<evidence type="ECO:0000256" key="3">
    <source>
        <dbReference type="HAMAP-Rule" id="MF_00580"/>
    </source>
</evidence>
<dbReference type="SMART" id="SM00883">
    <property type="entry name" value="Cpn10"/>
    <property type="match status" value="1"/>
</dbReference>
<dbReference type="GO" id="GO:0044183">
    <property type="term" value="F:protein folding chaperone"/>
    <property type="evidence" value="ECO:0007669"/>
    <property type="project" value="InterPro"/>
</dbReference>
<sequence>MASVNIKPLEDKILVQALEAETTTASGLVIPDTAKEKPQEGKVIAVGPGRWDEDGEKRIPVDVAEGDTVVYSKYGGTEIKYDGQDYLILSARDVLAVIG</sequence>
<dbReference type="PROSITE" id="PS00681">
    <property type="entry name" value="CHAPERONINS_CPN10"/>
    <property type="match status" value="1"/>
</dbReference>
<comment type="subunit">
    <text evidence="3">Heptamer of 7 subunits arranged in a ring. Interacts with the chaperonin GroEL.</text>
</comment>
<evidence type="ECO:0000256" key="2">
    <source>
        <dbReference type="ARBA" id="ARBA00023186"/>
    </source>
</evidence>
<dbReference type="PRINTS" id="PR00297">
    <property type="entry name" value="CHAPERONIN10"/>
</dbReference>
<dbReference type="PANTHER" id="PTHR10772">
    <property type="entry name" value="10 KDA HEAT SHOCK PROTEIN"/>
    <property type="match status" value="1"/>
</dbReference>
<protein>
    <recommendedName>
        <fullName evidence="3">Co-chaperonin GroES</fullName>
    </recommendedName>
    <alternativeName>
        <fullName evidence="3">10 kDa chaperonin</fullName>
    </alternativeName>
    <alternativeName>
        <fullName evidence="3">Chaperonin-10</fullName>
        <shortName evidence="3">Cpn10</shortName>
    </alternativeName>
</protein>
<dbReference type="GO" id="GO:0005737">
    <property type="term" value="C:cytoplasm"/>
    <property type="evidence" value="ECO:0007669"/>
    <property type="project" value="UniProtKB-SubCell"/>
</dbReference>
<dbReference type="InterPro" id="IPR011032">
    <property type="entry name" value="GroES-like_sf"/>
</dbReference>
<comment type="similarity">
    <text evidence="1 3 4">Belongs to the GroES chaperonin family.</text>
</comment>
<dbReference type="RefSeq" id="WP_007321176.1">
    <property type="nucleotide sequence ID" value="NZ_BAEE01000028.1"/>
</dbReference>
<dbReference type="FunFam" id="2.30.33.40:FF:000001">
    <property type="entry name" value="10 kDa chaperonin"/>
    <property type="match status" value="1"/>
</dbReference>
<evidence type="ECO:0000256" key="1">
    <source>
        <dbReference type="ARBA" id="ARBA00006975"/>
    </source>
</evidence>
<dbReference type="STRING" id="1073574.GOARA_028_00100"/>
<keyword evidence="2 3" id="KW-0143">Chaperone</keyword>
<dbReference type="InterPro" id="IPR037124">
    <property type="entry name" value="Chaperonin_GroES_sf"/>
</dbReference>
<comment type="subcellular location">
    <subcellularLocation>
        <location evidence="3">Cytoplasm</location>
    </subcellularLocation>
</comment>
<evidence type="ECO:0000313" key="5">
    <source>
        <dbReference type="EMBL" id="GAB09099.1"/>
    </source>
</evidence>
<dbReference type="HAMAP" id="MF_00580">
    <property type="entry name" value="CH10"/>
    <property type="match status" value="1"/>
</dbReference>
<dbReference type="GO" id="GO:0051082">
    <property type="term" value="F:unfolded protein binding"/>
    <property type="evidence" value="ECO:0007669"/>
    <property type="project" value="TreeGrafter"/>
</dbReference>
<comment type="function">
    <text evidence="3 4">Together with the chaperonin GroEL, plays an essential role in assisting protein folding. The GroEL-GroES system forms a nano-cage that allows encapsulation of the non-native substrate proteins and provides a physical environment optimized to promote and accelerate protein folding. GroES binds to the apical surface of the GroEL ring, thereby capping the opening of the GroEL channel.</text>
</comment>
<keyword evidence="3" id="KW-0963">Cytoplasm</keyword>
<dbReference type="NCBIfam" id="NF001534">
    <property type="entry name" value="PRK00364.2-5"/>
    <property type="match status" value="1"/>
</dbReference>
<reference evidence="5 6" key="1">
    <citation type="submission" date="2011-11" db="EMBL/GenBank/DDBJ databases">
        <title>Whole genome shotgun sequence of Gordonia araii NBRC 100433.</title>
        <authorList>
            <person name="Yoshida Y."/>
            <person name="Hosoyama A."/>
            <person name="Tsuchikane K."/>
            <person name="Katsumata H."/>
            <person name="Yamazaki S."/>
            <person name="Fujita N."/>
        </authorList>
    </citation>
    <scope>NUCLEOTIDE SEQUENCE [LARGE SCALE GENOMIC DNA]</scope>
    <source>
        <strain evidence="5 6">NBRC 100433</strain>
    </source>
</reference>
<accession>G7GZS4</accession>
<dbReference type="GO" id="GO:0046872">
    <property type="term" value="F:metal ion binding"/>
    <property type="evidence" value="ECO:0007669"/>
    <property type="project" value="TreeGrafter"/>
</dbReference>
<dbReference type="NCBIfam" id="NF001533">
    <property type="entry name" value="PRK00364.2-4"/>
    <property type="match status" value="1"/>
</dbReference>
<dbReference type="EMBL" id="BAEE01000028">
    <property type="protein sequence ID" value="GAB09099.1"/>
    <property type="molecule type" value="Genomic_DNA"/>
</dbReference>
<dbReference type="InterPro" id="IPR020818">
    <property type="entry name" value="Chaperonin_GroES"/>
</dbReference>
<dbReference type="OrthoDB" id="9806791at2"/>
<dbReference type="PANTHER" id="PTHR10772:SF58">
    <property type="entry name" value="CO-CHAPERONIN GROES"/>
    <property type="match status" value="1"/>
</dbReference>
<evidence type="ECO:0000256" key="4">
    <source>
        <dbReference type="RuleBase" id="RU000535"/>
    </source>
</evidence>
<organism evidence="5 6">
    <name type="scientific">Gordonia araii NBRC 100433</name>
    <dbReference type="NCBI Taxonomy" id="1073574"/>
    <lineage>
        <taxon>Bacteria</taxon>
        <taxon>Bacillati</taxon>
        <taxon>Actinomycetota</taxon>
        <taxon>Actinomycetes</taxon>
        <taxon>Mycobacteriales</taxon>
        <taxon>Gordoniaceae</taxon>
        <taxon>Gordonia</taxon>
    </lineage>
</organism>
<dbReference type="NCBIfam" id="NF001530">
    <property type="entry name" value="PRK00364.1-6"/>
    <property type="match status" value="1"/>
</dbReference>
<dbReference type="Proteomes" id="UP000035088">
    <property type="component" value="Unassembled WGS sequence"/>
</dbReference>
<proteinExistence type="inferred from homology"/>
<dbReference type="NCBIfam" id="NF001531">
    <property type="entry name" value="PRK00364.2-2"/>
    <property type="match status" value="1"/>
</dbReference>
<dbReference type="GO" id="GO:0051087">
    <property type="term" value="F:protein-folding chaperone binding"/>
    <property type="evidence" value="ECO:0007669"/>
    <property type="project" value="TreeGrafter"/>
</dbReference>
<dbReference type="SUPFAM" id="SSF50129">
    <property type="entry name" value="GroES-like"/>
    <property type="match status" value="1"/>
</dbReference>
<gene>
    <name evidence="3 5" type="primary">groS</name>
    <name evidence="3" type="synonym">groES</name>
    <name evidence="5" type="ORF">GOARA_028_00100</name>
</gene>
<dbReference type="GO" id="GO:0005524">
    <property type="term" value="F:ATP binding"/>
    <property type="evidence" value="ECO:0007669"/>
    <property type="project" value="InterPro"/>
</dbReference>
<comment type="caution">
    <text evidence="5">The sequence shown here is derived from an EMBL/GenBank/DDBJ whole genome shotgun (WGS) entry which is preliminary data.</text>
</comment>
<name>G7GZS4_9ACTN</name>